<evidence type="ECO:0000256" key="2">
    <source>
        <dbReference type="SAM" id="Phobius"/>
    </source>
</evidence>
<dbReference type="Proteomes" id="UP000682202">
    <property type="component" value="Chromosome"/>
</dbReference>
<feature type="compositionally biased region" description="Low complexity" evidence="1">
    <location>
        <begin position="103"/>
        <end position="114"/>
    </location>
</feature>
<sequence length="114" mass="11778">MNEIPESSIAQTSPAPPPAAPAVHQTPKVFKAAAWVVTVAGIVFIVAVIFFTGFRLGMHSGHDGFRHHRNHKHPAMMLRPGMPHGGAPAMRPGTGPAGPGQLPSAVSPSAAPTP</sequence>
<name>A0A975K241_9MYCO</name>
<evidence type="ECO:0000313" key="3">
    <source>
        <dbReference type="EMBL" id="QUR69274.1"/>
    </source>
</evidence>
<feature type="region of interest" description="Disordered" evidence="1">
    <location>
        <begin position="1"/>
        <end position="24"/>
    </location>
</feature>
<keyword evidence="2" id="KW-0812">Transmembrane</keyword>
<evidence type="ECO:0000256" key="1">
    <source>
        <dbReference type="SAM" id="MobiDB-lite"/>
    </source>
</evidence>
<dbReference type="EMBL" id="CP046600">
    <property type="protein sequence ID" value="QUR69274.1"/>
    <property type="molecule type" value="Genomic_DNA"/>
</dbReference>
<protein>
    <recommendedName>
        <fullName evidence="5">Proline rich protein</fullName>
    </recommendedName>
</protein>
<accession>A0A975K241</accession>
<feature type="region of interest" description="Disordered" evidence="1">
    <location>
        <begin position="74"/>
        <end position="114"/>
    </location>
</feature>
<organism evidence="3 4">
    <name type="scientific">Mycobacterium spongiae</name>
    <dbReference type="NCBI Taxonomy" id="886343"/>
    <lineage>
        <taxon>Bacteria</taxon>
        <taxon>Bacillati</taxon>
        <taxon>Actinomycetota</taxon>
        <taxon>Actinomycetes</taxon>
        <taxon>Mycobacteriales</taxon>
        <taxon>Mycobacteriaceae</taxon>
        <taxon>Mycobacterium</taxon>
    </lineage>
</organism>
<proteinExistence type="predicted"/>
<keyword evidence="4" id="KW-1185">Reference proteome</keyword>
<keyword evidence="2" id="KW-0472">Membrane</keyword>
<evidence type="ECO:0008006" key="5">
    <source>
        <dbReference type="Google" id="ProtNLM"/>
    </source>
</evidence>
<evidence type="ECO:0000313" key="4">
    <source>
        <dbReference type="Proteomes" id="UP000682202"/>
    </source>
</evidence>
<dbReference type="KEGG" id="mspg:F6B93_21335"/>
<gene>
    <name evidence="3" type="ORF">F6B93_21335</name>
</gene>
<keyword evidence="2" id="KW-1133">Transmembrane helix</keyword>
<feature type="transmembrane region" description="Helical" evidence="2">
    <location>
        <begin position="32"/>
        <end position="56"/>
    </location>
</feature>
<reference evidence="3" key="1">
    <citation type="submission" date="2019-12" db="EMBL/GenBank/DDBJ databases">
        <title>Mycobacterium spongiae sp. nov.</title>
        <authorList>
            <person name="Stinear T."/>
        </authorList>
    </citation>
    <scope>NUCLEOTIDE SEQUENCE</scope>
    <source>
        <strain evidence="3">FSD4b-SM</strain>
    </source>
</reference>
<dbReference type="AlphaFoldDB" id="A0A975K241"/>